<gene>
    <name evidence="4" type="ORF">CXB51_008122</name>
</gene>
<dbReference type="Pfam" id="PF11331">
    <property type="entry name" value="Zn_ribbon_12"/>
    <property type="match status" value="1"/>
</dbReference>
<proteinExistence type="predicted"/>
<sequence>MAEESKARLVRCLRCDSLVKELPRHSFFKCGSCGGVLQAKKKEQVSNVREHRLNPGRIEKRDGYGEQIGVYSPRLDNLSRSLRLKGVDRDGFGGFYKRSLETIDEGPSSYRSASAYGYCKPVKRFECLDVPNGVRNFEKDRAEVLKKLDELKDQLSRSHDMPQRPRELVPSDNKMDSTDHLGSSIGMSSAHRQYHYSMNNDENVVNFYGNYHSVSKHARPHPQQRTYDYEHHLASYMNQKEALYHLTACSCLYCYDKNRKGPLRVSPAAFGNRGSLKDPCNSTSNHYVSSNRVGQHYLPRPQSNFEDTPVHLWPSDISWDIDDFGRRCIRKVVLTERKNRLCHPIASGAPFITCYNCLELLKLPRKFRKMMDNEQRLQCGACSTVIGLIISVPGNLKQTPTEAEEASNGCFNAGGTIQQFSKEDRSPANVIDWRDSPGSSELPFSSDISTTVSSLPFRDRTKPEHQEKVILVKSASQAVSGKNSLRGATEAEVSFNRCRSSSSSRDSLEGSKEQNQLKLHKGSRSFLGLIKNSFRDFSRSNDNIKNERPNFSVNGHAISERKKQVGQVHPGNYWYDSRAGFWGVMGQPCSGIIPPFIEEFNYPMPKNCAAGNTGVFINGRELHQKDLDLLACKGLPTASDKSYIIEFSGRVLDEDTGVELYTLGKLAPTVEKEKRGFGMRVPGAVE</sequence>
<dbReference type="EMBL" id="JAHUZN010000004">
    <property type="protein sequence ID" value="KAG8496837.1"/>
    <property type="molecule type" value="Genomic_DNA"/>
</dbReference>
<dbReference type="PANTHER" id="PTHR31105">
    <property type="entry name" value="EXTRA-LARGE G-PROTEIN-LIKE"/>
    <property type="match status" value="1"/>
</dbReference>
<evidence type="ECO:0000259" key="2">
    <source>
        <dbReference type="Pfam" id="PF11331"/>
    </source>
</evidence>
<evidence type="ECO:0000256" key="1">
    <source>
        <dbReference type="SAM" id="MobiDB-lite"/>
    </source>
</evidence>
<protein>
    <recommendedName>
        <fullName evidence="6">Zinc-ribbon domain-containing protein</fullName>
    </recommendedName>
</protein>
<dbReference type="OrthoDB" id="2020426at2759"/>
<feature type="compositionally biased region" description="Low complexity" evidence="1">
    <location>
        <begin position="495"/>
        <end position="505"/>
    </location>
</feature>
<feature type="region of interest" description="Disordered" evidence="1">
    <location>
        <begin position="153"/>
        <end position="177"/>
    </location>
</feature>
<dbReference type="Proteomes" id="UP000701853">
    <property type="component" value="Chromosome 4"/>
</dbReference>
<evidence type="ECO:0000313" key="4">
    <source>
        <dbReference type="EMBL" id="KAG8496837.1"/>
    </source>
</evidence>
<keyword evidence="5" id="KW-1185">Reference proteome</keyword>
<dbReference type="PANTHER" id="PTHR31105:SF42">
    <property type="entry name" value="OS02G0258300 PROTEIN"/>
    <property type="match status" value="1"/>
</dbReference>
<feature type="region of interest" description="Disordered" evidence="1">
    <location>
        <begin position="495"/>
        <end position="517"/>
    </location>
</feature>
<evidence type="ECO:0000313" key="5">
    <source>
        <dbReference type="Proteomes" id="UP000701853"/>
    </source>
</evidence>
<dbReference type="InterPro" id="IPR040244">
    <property type="entry name" value="EDR4-like"/>
</dbReference>
<evidence type="ECO:0008006" key="6">
    <source>
        <dbReference type="Google" id="ProtNLM"/>
    </source>
</evidence>
<reference evidence="4 5" key="1">
    <citation type="journal article" date="2021" name="bioRxiv">
        <title>The Gossypium anomalum genome as a resource for cotton improvement and evolutionary analysis of hybrid incompatibility.</title>
        <authorList>
            <person name="Grover C.E."/>
            <person name="Yuan D."/>
            <person name="Arick M.A."/>
            <person name="Miller E.R."/>
            <person name="Hu G."/>
            <person name="Peterson D.G."/>
            <person name="Wendel J.F."/>
            <person name="Udall J.A."/>
        </authorList>
    </citation>
    <scope>NUCLEOTIDE SEQUENCE [LARGE SCALE GENOMIC DNA]</scope>
    <source>
        <strain evidence="4">JFW-Udall</strain>
        <tissue evidence="4">Leaf</tissue>
    </source>
</reference>
<dbReference type="InterPro" id="IPR021480">
    <property type="entry name" value="Zinc_ribbon_12"/>
</dbReference>
<feature type="domain" description="Probable zinc-ribbon" evidence="2">
    <location>
        <begin position="346"/>
        <end position="388"/>
    </location>
</feature>
<dbReference type="Pfam" id="PF22910">
    <property type="entry name" value="EDR4-like_1st"/>
    <property type="match status" value="1"/>
</dbReference>
<dbReference type="GO" id="GO:1900150">
    <property type="term" value="P:regulation of defense response to fungus"/>
    <property type="evidence" value="ECO:0007669"/>
    <property type="project" value="InterPro"/>
</dbReference>
<name>A0A8J6D335_9ROSI</name>
<organism evidence="4 5">
    <name type="scientific">Gossypium anomalum</name>
    <dbReference type="NCBI Taxonomy" id="47600"/>
    <lineage>
        <taxon>Eukaryota</taxon>
        <taxon>Viridiplantae</taxon>
        <taxon>Streptophyta</taxon>
        <taxon>Embryophyta</taxon>
        <taxon>Tracheophyta</taxon>
        <taxon>Spermatophyta</taxon>
        <taxon>Magnoliopsida</taxon>
        <taxon>eudicotyledons</taxon>
        <taxon>Gunneridae</taxon>
        <taxon>Pentapetalae</taxon>
        <taxon>rosids</taxon>
        <taxon>malvids</taxon>
        <taxon>Malvales</taxon>
        <taxon>Malvaceae</taxon>
        <taxon>Malvoideae</taxon>
        <taxon>Gossypium</taxon>
    </lineage>
</organism>
<dbReference type="InterPro" id="IPR055126">
    <property type="entry name" value="EDR4-like_N"/>
</dbReference>
<evidence type="ECO:0000259" key="3">
    <source>
        <dbReference type="Pfam" id="PF22910"/>
    </source>
</evidence>
<accession>A0A8J6D335</accession>
<feature type="domain" description="Enhanced disease resistance 4-like N-terminal" evidence="3">
    <location>
        <begin position="6"/>
        <end position="39"/>
    </location>
</feature>
<dbReference type="AlphaFoldDB" id="A0A8J6D335"/>
<comment type="caution">
    <text evidence="4">The sequence shown here is derived from an EMBL/GenBank/DDBJ whole genome shotgun (WGS) entry which is preliminary data.</text>
</comment>